<reference key="2">
    <citation type="submission" date="2011-08" db="EMBL/GenBank/DDBJ databases">
        <title>Genome sequence of Naumovozyma castellii.</title>
        <authorList>
            <person name="Gordon J.L."/>
            <person name="Armisen D."/>
            <person name="Proux-Wera E."/>
            <person name="OhEigeartaigh S.S."/>
            <person name="Byrne K.P."/>
            <person name="Wolfe K.H."/>
        </authorList>
    </citation>
    <scope>NUCLEOTIDE SEQUENCE</scope>
    <source>
        <strain>Type strain:CBS 4309</strain>
    </source>
</reference>
<reference evidence="1 2" key="1">
    <citation type="journal article" date="2011" name="Proc. Natl. Acad. Sci. U.S.A.">
        <title>Evolutionary erosion of yeast sex chromosomes by mating-type switching accidents.</title>
        <authorList>
            <person name="Gordon J.L."/>
            <person name="Armisen D."/>
            <person name="Proux-Wera E."/>
            <person name="Oheigeartaigh S.S."/>
            <person name="Byrne K.P."/>
            <person name="Wolfe K.H."/>
        </authorList>
    </citation>
    <scope>NUCLEOTIDE SEQUENCE [LARGE SCALE GENOMIC DNA]</scope>
    <source>
        <strain evidence="2">ATCC 76901 / BCRC 22586 / CBS 4309 / NBRC 1992 / NRRL Y-12630</strain>
    </source>
</reference>
<organism evidence="1 2">
    <name type="scientific">Naumovozyma castellii</name>
    <name type="common">Yeast</name>
    <name type="synonym">Saccharomyces castellii</name>
    <dbReference type="NCBI Taxonomy" id="27288"/>
    <lineage>
        <taxon>Eukaryota</taxon>
        <taxon>Fungi</taxon>
        <taxon>Dikarya</taxon>
        <taxon>Ascomycota</taxon>
        <taxon>Saccharomycotina</taxon>
        <taxon>Saccharomycetes</taxon>
        <taxon>Saccharomycetales</taxon>
        <taxon>Saccharomycetaceae</taxon>
        <taxon>Naumovozyma</taxon>
    </lineage>
</organism>
<keyword evidence="2" id="KW-1185">Reference proteome</keyword>
<dbReference type="Pfam" id="PF01026">
    <property type="entry name" value="TatD_DNase"/>
    <property type="match status" value="1"/>
</dbReference>
<proteinExistence type="predicted"/>
<dbReference type="SUPFAM" id="SSF51556">
    <property type="entry name" value="Metallo-dependent hydrolases"/>
    <property type="match status" value="1"/>
</dbReference>
<dbReference type="AlphaFoldDB" id="G0VC41"/>
<dbReference type="Proteomes" id="UP000001640">
    <property type="component" value="Chromosome 3"/>
</dbReference>
<sequence>MIPLVDAHCHIGTRAKYELVSDEEVQNEGTKRCIVSCNQIDLPILMGMKRSDEKLIIGFGVHPWYSHMFSLDPHCTDKRTHYLNVLQCRDEFKPDMDSLIELLPDPINLEGYIEKYFKGNPDMFDVIGEIGLDKLFWLPENGYYMEQEVDKPRYKLSKVKVQLSHQISVFTRLCQLANQYDKPISVHDVKCYAALYEICCQELLHNEKVNICLHSYTGSVEMLLSQWFKKFPNNRIYVSISQVINFREKHKGSKSSENLLLSIPQSSILTETDYPVDISAYSLNELDDQLMQVCGAITSTLSLDDIDVCKSNIYNNFLSYVNQS</sequence>
<gene>
    <name evidence="1" type="primary">NCAS0C00580</name>
    <name evidence="1" type="ordered locus">NCAS_0C00580</name>
</gene>
<dbReference type="HOGENOM" id="CLU_031506_3_1_1"/>
<dbReference type="PANTHER" id="PTHR47345:SF1">
    <property type="entry name" value="CUT9-INTERACTING PROTEIN SCN1"/>
    <property type="match status" value="1"/>
</dbReference>
<dbReference type="EMBL" id="HE576754">
    <property type="protein sequence ID" value="CCC69048.1"/>
    <property type="molecule type" value="Genomic_DNA"/>
</dbReference>
<dbReference type="eggNOG" id="KOG3020">
    <property type="taxonomic scope" value="Eukaryota"/>
</dbReference>
<dbReference type="OrthoDB" id="413993at2759"/>
<evidence type="ECO:0000313" key="2">
    <source>
        <dbReference type="Proteomes" id="UP000001640"/>
    </source>
</evidence>
<dbReference type="GeneID" id="96902634"/>
<dbReference type="FunCoup" id="G0VC41">
    <property type="interactions" value="73"/>
</dbReference>
<dbReference type="InterPro" id="IPR001130">
    <property type="entry name" value="TatD-like"/>
</dbReference>
<protein>
    <submittedName>
        <fullName evidence="1">Uncharacterized protein</fullName>
    </submittedName>
</protein>
<dbReference type="InParanoid" id="G0VC41"/>
<accession>G0VC41</accession>
<name>G0VC41_NAUCA</name>
<dbReference type="PANTHER" id="PTHR47345">
    <property type="entry name" value="CUT9-INTERACTING PROTEIN SCN1"/>
    <property type="match status" value="1"/>
</dbReference>
<dbReference type="GO" id="GO:0016788">
    <property type="term" value="F:hydrolase activity, acting on ester bonds"/>
    <property type="evidence" value="ECO:0007669"/>
    <property type="project" value="InterPro"/>
</dbReference>
<dbReference type="Gene3D" id="3.20.20.140">
    <property type="entry name" value="Metal-dependent hydrolases"/>
    <property type="match status" value="1"/>
</dbReference>
<dbReference type="RefSeq" id="XP_003675417.1">
    <property type="nucleotide sequence ID" value="XM_003675369.1"/>
</dbReference>
<dbReference type="InterPro" id="IPR032466">
    <property type="entry name" value="Metal_Hydrolase"/>
</dbReference>
<dbReference type="OMA" id="VPCFGWH"/>
<dbReference type="KEGG" id="ncs:NCAS_0C00580"/>
<dbReference type="InterPro" id="IPR053044">
    <property type="entry name" value="Metallo-hydrolase/TatD-type"/>
</dbReference>
<evidence type="ECO:0000313" key="1">
    <source>
        <dbReference type="EMBL" id="CCC69048.1"/>
    </source>
</evidence>